<protein>
    <submittedName>
        <fullName evidence="1">Uncharacterized protein</fullName>
    </submittedName>
</protein>
<evidence type="ECO:0000313" key="1">
    <source>
        <dbReference type="EMBL" id="UAW53505.1"/>
    </source>
</evidence>
<keyword evidence="2" id="KW-1185">Reference proteome</keyword>
<proteinExistence type="predicted"/>
<organism evidence="1 2">
    <name type="scientific">Pseudomonas phage psageK4e</name>
    <dbReference type="NCBI Taxonomy" id="2875723"/>
    <lineage>
        <taxon>Viruses</taxon>
        <taxon>Duplodnaviria</taxon>
        <taxon>Heunggongvirae</taxon>
        <taxon>Uroviricota</taxon>
        <taxon>Caudoviricetes</taxon>
        <taxon>Vandenendeviridae</taxon>
        <taxon>Gorskivirinae</taxon>
        <taxon>Otagovirus</taxon>
        <taxon>Otagovirus psagek4e</taxon>
    </lineage>
</organism>
<gene>
    <name evidence="1" type="ORF">psageK4e_057c</name>
</gene>
<dbReference type="EMBL" id="MZ868713">
    <property type="protein sequence ID" value="UAW53505.1"/>
    <property type="molecule type" value="Genomic_DNA"/>
</dbReference>
<evidence type="ECO:0000313" key="2">
    <source>
        <dbReference type="Proteomes" id="UP000828763"/>
    </source>
</evidence>
<name>A0AAE9BSF5_9CAUD</name>
<dbReference type="Proteomes" id="UP000828763">
    <property type="component" value="Segment"/>
</dbReference>
<accession>A0AAE9BSF5</accession>
<sequence>MTLEIVIGLHGQESFRSGSVHSTRRRNRYAINRLDFSLTSSNSS</sequence>
<reference evidence="1 2" key="1">
    <citation type="submission" date="2021-08" db="EMBL/GenBank/DDBJ databases">
        <authorList>
            <person name="Martino G."/>
            <person name="Holtappels D."/>
            <person name="Wagemans J."/>
            <person name="Lavigne R."/>
            <person name="Turina M."/>
            <person name="Ciuffo M."/>
        </authorList>
    </citation>
    <scope>NUCLEOTIDE SEQUENCE [LARGE SCALE GENOMIC DNA]</scope>
</reference>